<keyword evidence="3" id="KW-1185">Reference proteome</keyword>
<sequence>MAAWIPLIKSAMPYVVQVLSIAVPAFTSRSTQKDTDDIIPEQIAELQSAATQNAESVKILAVQLKGSMEGVDAAAIKLQQELVFLRRLSFIAIVISVVSVLLAVLN</sequence>
<feature type="transmembrane region" description="Helical" evidence="1">
    <location>
        <begin position="84"/>
        <end position="105"/>
    </location>
</feature>
<keyword evidence="1" id="KW-0812">Transmembrane</keyword>
<name>A0A370DM10_9GAMM</name>
<dbReference type="AlphaFoldDB" id="A0A370DM10"/>
<accession>A0A370DM10</accession>
<dbReference type="Proteomes" id="UP000254266">
    <property type="component" value="Unassembled WGS sequence"/>
</dbReference>
<evidence type="ECO:0000256" key="1">
    <source>
        <dbReference type="SAM" id="Phobius"/>
    </source>
</evidence>
<proteinExistence type="predicted"/>
<evidence type="ECO:0000313" key="2">
    <source>
        <dbReference type="EMBL" id="RDH85942.1"/>
    </source>
</evidence>
<comment type="caution">
    <text evidence="2">The sequence shown here is derived from an EMBL/GenBank/DDBJ whole genome shotgun (WGS) entry which is preliminary data.</text>
</comment>
<keyword evidence="1" id="KW-0472">Membrane</keyword>
<keyword evidence="1" id="KW-1133">Transmembrane helix</keyword>
<dbReference type="EMBL" id="QFXC01000002">
    <property type="protein sequence ID" value="RDH85942.1"/>
    <property type="molecule type" value="Genomic_DNA"/>
</dbReference>
<evidence type="ECO:0000313" key="3">
    <source>
        <dbReference type="Proteomes" id="UP000254266"/>
    </source>
</evidence>
<gene>
    <name evidence="2" type="ORF">DIZ80_00250</name>
</gene>
<protein>
    <submittedName>
        <fullName evidence="2">Uncharacterized protein</fullName>
    </submittedName>
</protein>
<reference evidence="2 3" key="1">
    <citation type="journal article" date="2018" name="ISME J.">
        <title>Endosymbiont genomes yield clues of tubeworm success.</title>
        <authorList>
            <person name="Li Y."/>
            <person name="Liles M.R."/>
            <person name="Halanych K.M."/>
        </authorList>
    </citation>
    <scope>NUCLEOTIDE SEQUENCE [LARGE SCALE GENOMIC DNA]</scope>
    <source>
        <strain evidence="2">A1464</strain>
    </source>
</reference>
<organism evidence="2 3">
    <name type="scientific">endosymbiont of Galathealinum brachiosum</name>
    <dbReference type="NCBI Taxonomy" id="2200906"/>
    <lineage>
        <taxon>Bacteria</taxon>
        <taxon>Pseudomonadati</taxon>
        <taxon>Pseudomonadota</taxon>
        <taxon>Gammaproteobacteria</taxon>
        <taxon>sulfur-oxidizing symbionts</taxon>
    </lineage>
</organism>